<organism evidence="23 24">
    <name type="scientific">Vitis rotundifolia</name>
    <name type="common">Muscadine grape</name>
    <dbReference type="NCBI Taxonomy" id="103349"/>
    <lineage>
        <taxon>Eukaryota</taxon>
        <taxon>Viridiplantae</taxon>
        <taxon>Streptophyta</taxon>
        <taxon>Embryophyta</taxon>
        <taxon>Tracheophyta</taxon>
        <taxon>Spermatophyta</taxon>
        <taxon>Magnoliopsida</taxon>
        <taxon>eudicotyledons</taxon>
        <taxon>Gunneridae</taxon>
        <taxon>Pentapetalae</taxon>
        <taxon>rosids</taxon>
        <taxon>Vitales</taxon>
        <taxon>Vitaceae</taxon>
        <taxon>Viteae</taxon>
        <taxon>Vitis</taxon>
    </lineage>
</organism>
<dbReference type="AlphaFoldDB" id="A0AA39DN26"/>
<evidence type="ECO:0000256" key="1">
    <source>
        <dbReference type="ARBA" id="ARBA00004162"/>
    </source>
</evidence>
<feature type="signal peptide" evidence="21">
    <location>
        <begin position="1"/>
        <end position="24"/>
    </location>
</feature>
<feature type="chain" id="PRO_5041323874" description="non-specific serine/threonine protein kinase" evidence="21">
    <location>
        <begin position="25"/>
        <end position="963"/>
    </location>
</feature>
<evidence type="ECO:0000256" key="9">
    <source>
        <dbReference type="ARBA" id="ARBA00022729"/>
    </source>
</evidence>
<evidence type="ECO:0000256" key="14">
    <source>
        <dbReference type="ARBA" id="ARBA00022989"/>
    </source>
</evidence>
<keyword evidence="17" id="KW-0325">Glycoprotein</keyword>
<dbReference type="Gene3D" id="3.80.10.10">
    <property type="entry name" value="Ribonuclease Inhibitor"/>
    <property type="match status" value="4"/>
</dbReference>
<comment type="catalytic activity">
    <reaction evidence="19">
        <text>L-seryl-[protein] + ATP = O-phospho-L-seryl-[protein] + ADP + H(+)</text>
        <dbReference type="Rhea" id="RHEA:17989"/>
        <dbReference type="Rhea" id="RHEA-COMP:9863"/>
        <dbReference type="Rhea" id="RHEA-COMP:11604"/>
        <dbReference type="ChEBI" id="CHEBI:15378"/>
        <dbReference type="ChEBI" id="CHEBI:29999"/>
        <dbReference type="ChEBI" id="CHEBI:30616"/>
        <dbReference type="ChEBI" id="CHEBI:83421"/>
        <dbReference type="ChEBI" id="CHEBI:456216"/>
        <dbReference type="EC" id="2.7.11.1"/>
    </reaction>
</comment>
<evidence type="ECO:0000256" key="8">
    <source>
        <dbReference type="ARBA" id="ARBA00022692"/>
    </source>
</evidence>
<gene>
    <name evidence="23" type="ORF">PVL29_014962</name>
</gene>
<keyword evidence="24" id="KW-1185">Reference proteome</keyword>
<evidence type="ECO:0000256" key="3">
    <source>
        <dbReference type="ARBA" id="ARBA00022475"/>
    </source>
</evidence>
<dbReference type="GO" id="GO:0005524">
    <property type="term" value="F:ATP binding"/>
    <property type="evidence" value="ECO:0007669"/>
    <property type="project" value="UniProtKB-UniRule"/>
</dbReference>
<comment type="caution">
    <text evidence="23">The sequence shown here is derived from an EMBL/GenBank/DDBJ whole genome shotgun (WGS) entry which is preliminary data.</text>
</comment>
<protein>
    <recommendedName>
        <fullName evidence="2">non-specific serine/threonine protein kinase</fullName>
        <ecNumber evidence="2">2.7.11.1</ecNumber>
    </recommendedName>
</protein>
<dbReference type="SMART" id="SM00369">
    <property type="entry name" value="LRR_TYP"/>
    <property type="match status" value="12"/>
</dbReference>
<keyword evidence="14" id="KW-1133">Transmembrane helix</keyword>
<dbReference type="InterPro" id="IPR003591">
    <property type="entry name" value="Leu-rich_rpt_typical-subtyp"/>
</dbReference>
<evidence type="ECO:0000256" key="15">
    <source>
        <dbReference type="ARBA" id="ARBA00023136"/>
    </source>
</evidence>
<sequence>MKKHFYKISLMGILMVHSFMVSLAISSSNVTDISALLAFKSEIVGSNWTETEYFCNWVGVTCSHSRQRVTGLRLGGMGLQGTISPYVGNLSFLVRLDLSNNSFHGHLIPEIGHLGRLEVLILEGNLLEGEIPASIHHCQKLKLSFLSSLRHLFLGQNNLTGTIPPSLVNNSKLEWLGLEQNYLQGSIPNEIENLQNLQQLSLSQNGLTGLIPPSIFNISSLRGVSLSFNSLSGTLPSSLGLWLPNLVELDLGGNQLSGNIPLCLSNSSYLKKLRLNSNQFSGPVLTSLGHLEHLVELDLAGNQLTSQSGSLELSFLTALTGCKSLEKLSISNNPLNGLLPESVGNLSSSLQMFVASSCQIKGPIPKGIGSLKILNRLELSNNHLNGTIPSTVQGMKSLQRLHIDGNRLEESIPNEICLLTNLGELELQNNNLSGSIPSCIGNLSHLQIMDLSSNSLSSSIPSSLWSLENIWFLNWSCNSLHGSLNANMRALKMLESIDLSWNRISGNIPTIFGAFESLSSLNLSRNSFGGPIPESLGELITLDFMDLSHNNLSGAIPKSLEALSHLQYLNLSVNNLSGEIPSRGPFENFTATSFLENGALCGQAIFQVPPCISHGPRNSKSASLLKYILPTLPSVAILVALIRMMKKNRGHNARTCEHLVPEVDQIISYEELCQATDDFSEGNIIGVGSFGSVFKGILNDKFTVAIKVLNLQLEGALAHFNAELVALRNVRHRNLVKLICSCSETELGALVLPYMPNGSLENWLYSENYCLNLFQRVSIMVDVASALEYLHHGLPDPVVHCDLNPCNVLLDSDMVAHVGDFGIAKILTHKRPATRSITLGTLGYVAPEHGMRGRVSTKTDVYSYGIMLLGMLTGKKPTDDMFSGELTLRQWVTSSISNKIMGVIDRKLLKTENGGHAIATNCNLLAIFKLGLECSRELPEERIDIKEVVIKLDQIKWQMANGN</sequence>
<dbReference type="Pfam" id="PF00560">
    <property type="entry name" value="LRR_1"/>
    <property type="match status" value="11"/>
</dbReference>
<keyword evidence="9 21" id="KW-0732">Signal</keyword>
<evidence type="ECO:0000256" key="2">
    <source>
        <dbReference type="ARBA" id="ARBA00012513"/>
    </source>
</evidence>
<comment type="subcellular location">
    <subcellularLocation>
        <location evidence="1">Cell membrane</location>
        <topology evidence="1">Single-pass membrane protein</topology>
    </subcellularLocation>
</comment>
<dbReference type="PANTHER" id="PTHR27008:SF497">
    <property type="entry name" value="OS11G0695000 PROTEIN"/>
    <property type="match status" value="1"/>
</dbReference>
<dbReference type="Proteomes" id="UP001168098">
    <property type="component" value="Unassembled WGS sequence"/>
</dbReference>
<feature type="binding site" evidence="20">
    <location>
        <position position="707"/>
    </location>
    <ligand>
        <name>ATP</name>
        <dbReference type="ChEBI" id="CHEBI:30616"/>
    </ligand>
</feature>
<evidence type="ECO:0000313" key="23">
    <source>
        <dbReference type="EMBL" id="KAJ9689530.1"/>
    </source>
</evidence>
<evidence type="ECO:0000256" key="4">
    <source>
        <dbReference type="ARBA" id="ARBA00022527"/>
    </source>
</evidence>
<keyword evidence="11 20" id="KW-0547">Nucleotide-binding</keyword>
<dbReference type="SMART" id="SM00365">
    <property type="entry name" value="LRR_SD22"/>
    <property type="match status" value="8"/>
</dbReference>
<dbReference type="EC" id="2.7.11.1" evidence="2"/>
<keyword evidence="12" id="KW-0418">Kinase</keyword>
<evidence type="ECO:0000256" key="19">
    <source>
        <dbReference type="ARBA" id="ARBA00048679"/>
    </source>
</evidence>
<dbReference type="FunFam" id="3.80.10.10:FF:000041">
    <property type="entry name" value="LRR receptor-like serine/threonine-protein kinase ERECTA"/>
    <property type="match status" value="1"/>
</dbReference>
<keyword evidence="6" id="KW-0433">Leucine-rich repeat</keyword>
<keyword evidence="4" id="KW-0723">Serine/threonine-protein kinase</keyword>
<proteinExistence type="predicted"/>
<evidence type="ECO:0000256" key="5">
    <source>
        <dbReference type="ARBA" id="ARBA00022553"/>
    </source>
</evidence>
<dbReference type="Pfam" id="PF13855">
    <property type="entry name" value="LRR_8"/>
    <property type="match status" value="1"/>
</dbReference>
<dbReference type="InterPro" id="IPR000719">
    <property type="entry name" value="Prot_kinase_dom"/>
</dbReference>
<dbReference type="PROSITE" id="PS00107">
    <property type="entry name" value="PROTEIN_KINASE_ATP"/>
    <property type="match status" value="1"/>
</dbReference>
<dbReference type="InterPro" id="IPR017441">
    <property type="entry name" value="Protein_kinase_ATP_BS"/>
</dbReference>
<evidence type="ECO:0000256" key="18">
    <source>
        <dbReference type="ARBA" id="ARBA00047899"/>
    </source>
</evidence>
<dbReference type="FunFam" id="3.80.10.10:FF:000095">
    <property type="entry name" value="LRR receptor-like serine/threonine-protein kinase GSO1"/>
    <property type="match status" value="1"/>
</dbReference>
<dbReference type="SUPFAM" id="SSF56112">
    <property type="entry name" value="Protein kinase-like (PK-like)"/>
    <property type="match status" value="1"/>
</dbReference>
<dbReference type="PROSITE" id="PS50011">
    <property type="entry name" value="PROTEIN_KINASE_DOM"/>
    <property type="match status" value="1"/>
</dbReference>
<evidence type="ECO:0000259" key="22">
    <source>
        <dbReference type="PROSITE" id="PS50011"/>
    </source>
</evidence>
<keyword evidence="5" id="KW-0597">Phosphoprotein</keyword>
<dbReference type="InterPro" id="IPR032675">
    <property type="entry name" value="LRR_dom_sf"/>
</dbReference>
<dbReference type="InterPro" id="IPR013210">
    <property type="entry name" value="LRR_N_plant-typ"/>
</dbReference>
<keyword evidence="8" id="KW-0812">Transmembrane</keyword>
<evidence type="ECO:0000256" key="13">
    <source>
        <dbReference type="ARBA" id="ARBA00022840"/>
    </source>
</evidence>
<dbReference type="GO" id="GO:0004674">
    <property type="term" value="F:protein serine/threonine kinase activity"/>
    <property type="evidence" value="ECO:0007669"/>
    <property type="project" value="UniProtKB-KW"/>
</dbReference>
<dbReference type="FunFam" id="1.10.510.10:FF:000358">
    <property type="entry name" value="Putative leucine-rich repeat receptor-like serine/threonine-protein kinase"/>
    <property type="match status" value="1"/>
</dbReference>
<evidence type="ECO:0000256" key="11">
    <source>
        <dbReference type="ARBA" id="ARBA00022741"/>
    </source>
</evidence>
<comment type="catalytic activity">
    <reaction evidence="18">
        <text>L-threonyl-[protein] + ATP = O-phospho-L-threonyl-[protein] + ADP + H(+)</text>
        <dbReference type="Rhea" id="RHEA:46608"/>
        <dbReference type="Rhea" id="RHEA-COMP:11060"/>
        <dbReference type="Rhea" id="RHEA-COMP:11605"/>
        <dbReference type="ChEBI" id="CHEBI:15378"/>
        <dbReference type="ChEBI" id="CHEBI:30013"/>
        <dbReference type="ChEBI" id="CHEBI:30616"/>
        <dbReference type="ChEBI" id="CHEBI:61977"/>
        <dbReference type="ChEBI" id="CHEBI:456216"/>
        <dbReference type="EC" id="2.7.11.1"/>
    </reaction>
</comment>
<dbReference type="InterPro" id="IPR001611">
    <property type="entry name" value="Leu-rich_rpt"/>
</dbReference>
<evidence type="ECO:0000256" key="21">
    <source>
        <dbReference type="SAM" id="SignalP"/>
    </source>
</evidence>
<evidence type="ECO:0000256" key="7">
    <source>
        <dbReference type="ARBA" id="ARBA00022679"/>
    </source>
</evidence>
<evidence type="ECO:0000256" key="16">
    <source>
        <dbReference type="ARBA" id="ARBA00023170"/>
    </source>
</evidence>
<dbReference type="SUPFAM" id="SSF52058">
    <property type="entry name" value="L domain-like"/>
    <property type="match status" value="2"/>
</dbReference>
<reference evidence="23 24" key="1">
    <citation type="journal article" date="2023" name="BMC Biotechnol.">
        <title>Vitis rotundifolia cv Carlos genome sequencing.</title>
        <authorList>
            <person name="Huff M."/>
            <person name="Hulse-Kemp A."/>
            <person name="Scheffler B."/>
            <person name="Youngblood R."/>
            <person name="Simpson S."/>
            <person name="Babiker E."/>
            <person name="Staton M."/>
        </authorList>
    </citation>
    <scope>NUCLEOTIDE SEQUENCE [LARGE SCALE GENOMIC DNA]</scope>
    <source>
        <tissue evidence="23">Leaf</tissue>
    </source>
</reference>
<keyword evidence="16" id="KW-0675">Receptor</keyword>
<evidence type="ECO:0000256" key="20">
    <source>
        <dbReference type="PROSITE-ProRule" id="PRU10141"/>
    </source>
</evidence>
<accession>A0AA39DN26</accession>
<dbReference type="InterPro" id="IPR051809">
    <property type="entry name" value="Plant_receptor-like_S/T_kinase"/>
</dbReference>
<keyword evidence="15" id="KW-0472">Membrane</keyword>
<keyword evidence="10" id="KW-0677">Repeat</keyword>
<evidence type="ECO:0000313" key="24">
    <source>
        <dbReference type="Proteomes" id="UP001168098"/>
    </source>
</evidence>
<keyword evidence="7" id="KW-0808">Transferase</keyword>
<dbReference type="Pfam" id="PF07714">
    <property type="entry name" value="PK_Tyr_Ser-Thr"/>
    <property type="match status" value="1"/>
</dbReference>
<dbReference type="Pfam" id="PF08263">
    <property type="entry name" value="LRRNT_2"/>
    <property type="match status" value="1"/>
</dbReference>
<dbReference type="GO" id="GO:0005886">
    <property type="term" value="C:plasma membrane"/>
    <property type="evidence" value="ECO:0007669"/>
    <property type="project" value="UniProtKB-SubCell"/>
</dbReference>
<dbReference type="Gene3D" id="3.30.200.20">
    <property type="entry name" value="Phosphorylase Kinase, domain 1"/>
    <property type="match status" value="1"/>
</dbReference>
<dbReference type="EMBL" id="JARBHA010000011">
    <property type="protein sequence ID" value="KAJ9689530.1"/>
    <property type="molecule type" value="Genomic_DNA"/>
</dbReference>
<dbReference type="InterPro" id="IPR001245">
    <property type="entry name" value="Ser-Thr/Tyr_kinase_cat_dom"/>
</dbReference>
<dbReference type="Gene3D" id="1.10.510.10">
    <property type="entry name" value="Transferase(Phosphotransferase) domain 1"/>
    <property type="match status" value="1"/>
</dbReference>
<dbReference type="PANTHER" id="PTHR27008">
    <property type="entry name" value="OS04G0122200 PROTEIN"/>
    <property type="match status" value="1"/>
</dbReference>
<dbReference type="PROSITE" id="PS51450">
    <property type="entry name" value="LRR"/>
    <property type="match status" value="1"/>
</dbReference>
<feature type="domain" description="Protein kinase" evidence="22">
    <location>
        <begin position="679"/>
        <end position="955"/>
    </location>
</feature>
<evidence type="ECO:0000256" key="17">
    <source>
        <dbReference type="ARBA" id="ARBA00023180"/>
    </source>
</evidence>
<keyword evidence="3" id="KW-1003">Cell membrane</keyword>
<evidence type="ECO:0000256" key="10">
    <source>
        <dbReference type="ARBA" id="ARBA00022737"/>
    </source>
</evidence>
<evidence type="ECO:0000256" key="12">
    <source>
        <dbReference type="ARBA" id="ARBA00022777"/>
    </source>
</evidence>
<keyword evidence="13 20" id="KW-0067">ATP-binding</keyword>
<name>A0AA39DN26_VITRO</name>
<evidence type="ECO:0000256" key="6">
    <source>
        <dbReference type="ARBA" id="ARBA00022614"/>
    </source>
</evidence>
<dbReference type="InterPro" id="IPR011009">
    <property type="entry name" value="Kinase-like_dom_sf"/>
</dbReference>